<evidence type="ECO:0000313" key="2">
    <source>
        <dbReference type="EMBL" id="CAJ17936.1"/>
    </source>
</evidence>
<dbReference type="AlphaFoldDB" id="Q3LBL3"/>
<dbReference type="EMBL" id="AJ970676">
    <property type="protein sequence ID" value="CAJ17936.1"/>
    <property type="molecule type" value="Genomic_DNA"/>
</dbReference>
<reference evidence="2" key="1">
    <citation type="journal article" date="2006" name="Appl. Environ. Microbiol.">
        <title>Stolbur phytoplasma genome survey achieved using a suppression subtractive hybridization approach with high specificity.</title>
        <authorList>
            <person name="Cimerman A."/>
            <person name="Arnaud G."/>
            <person name="Foissac X."/>
        </authorList>
    </citation>
    <scope>NUCLEOTIDE SEQUENCE</scope>
</reference>
<sequence>MSNLFLISLIVCLLVLIVFLMIGYLYLFNKGTDKQSIYDFKLNQKKIKDAREQIKKLKLVIDSCKEQNEAMIKAFEDIIAGNENDEEKEKETKNENNKKTKIILIDKKNKEYLM</sequence>
<keyword evidence="1" id="KW-0472">Membrane</keyword>
<feature type="transmembrane region" description="Helical" evidence="1">
    <location>
        <begin position="6"/>
        <end position="27"/>
    </location>
</feature>
<keyword evidence="1" id="KW-0812">Transmembrane</keyword>
<proteinExistence type="predicted"/>
<evidence type="ECO:0000256" key="1">
    <source>
        <dbReference type="SAM" id="Phobius"/>
    </source>
</evidence>
<feature type="non-terminal residue" evidence="2">
    <location>
        <position position="114"/>
    </location>
</feature>
<name>Q3LBL3_9MOLU</name>
<organism evidence="2">
    <name type="scientific">Candidatus Phytoplasma solani</name>
    <dbReference type="NCBI Taxonomy" id="69896"/>
    <lineage>
        <taxon>Bacteria</taxon>
        <taxon>Bacillati</taxon>
        <taxon>Mycoplasmatota</taxon>
        <taxon>Mollicutes</taxon>
        <taxon>Acholeplasmatales</taxon>
        <taxon>Acholeplasmataceae</taxon>
        <taxon>Candidatus Phytoplasma</taxon>
        <taxon>16SrXII (Stolbur group)</taxon>
    </lineage>
</organism>
<keyword evidence="1" id="KW-1133">Transmembrane helix</keyword>
<protein>
    <submittedName>
        <fullName evidence="2">Uncharacterized protein</fullName>
    </submittedName>
</protein>
<accession>Q3LBL3</accession>